<organism evidence="1 2">
    <name type="scientific">Stenotrophomonas maltophilia phage vB_SmaM_Ps15</name>
    <dbReference type="NCBI Taxonomy" id="3071007"/>
    <lineage>
        <taxon>Viruses</taxon>
        <taxon>Duplodnaviria</taxon>
        <taxon>Heunggongvirae</taxon>
        <taxon>Uroviricota</taxon>
        <taxon>Caudoviricetes</taxon>
        <taxon>Menderavirus</taxon>
        <taxon>Menderavirus Ps15</taxon>
    </lineage>
</organism>
<proteinExistence type="predicted"/>
<accession>A0AAE9FLI6</accession>
<evidence type="ECO:0000313" key="1">
    <source>
        <dbReference type="EMBL" id="UMO77229.1"/>
    </source>
</evidence>
<gene>
    <name evidence="1" type="ORF">SmaMPs15_000078</name>
</gene>
<dbReference type="Proteomes" id="UP000829466">
    <property type="component" value="Segment"/>
</dbReference>
<protein>
    <submittedName>
        <fullName evidence="1">Uncharacterized protein</fullName>
    </submittedName>
</protein>
<evidence type="ECO:0000313" key="2">
    <source>
        <dbReference type="Proteomes" id="UP000829466"/>
    </source>
</evidence>
<keyword evidence="2" id="KW-1185">Reference proteome</keyword>
<name>A0AAE9FLI6_9CAUD</name>
<sequence length="51" mass="5960">MIQTTAMYYLDSLIQSFDLNSEIPIQRVELETLRMMLIAEKQSEEIANQPL</sequence>
<dbReference type="EMBL" id="OL702939">
    <property type="protein sequence ID" value="UMO77229.1"/>
    <property type="molecule type" value="Genomic_DNA"/>
</dbReference>
<reference evidence="1 2" key="1">
    <citation type="submission" date="2021-12" db="EMBL/GenBank/DDBJ databases">
        <title>Characterization of bacteriophage vB_SmaM_Ps15 infective to Stenotrophomonas maltophila clinical ocular isolates.</title>
        <authorList>
            <person name="Damnjanovic D."/>
            <person name="Vazquez-Campos X."/>
            <person name="Elliott L."/>
            <person name="Willcox M."/>
            <person name="Bridge W.J."/>
        </authorList>
    </citation>
    <scope>NUCLEOTIDE SEQUENCE [LARGE SCALE GENOMIC DNA]</scope>
</reference>